<dbReference type="PRINTS" id="PR00463">
    <property type="entry name" value="EP450I"/>
</dbReference>
<name>A0ABD2Z8H5_9GENT</name>
<dbReference type="GO" id="GO:0004497">
    <property type="term" value="F:monooxygenase activity"/>
    <property type="evidence" value="ECO:0007669"/>
    <property type="project" value="UniProtKB-KW"/>
</dbReference>
<dbReference type="InterPro" id="IPR050651">
    <property type="entry name" value="Plant_Cytochrome_P450_Monoox"/>
</dbReference>
<dbReference type="GO" id="GO:0046872">
    <property type="term" value="F:metal ion binding"/>
    <property type="evidence" value="ECO:0007669"/>
    <property type="project" value="UniProtKB-KW"/>
</dbReference>
<keyword evidence="2" id="KW-0479">Metal-binding</keyword>
<keyword evidence="3" id="KW-0560">Oxidoreductase</keyword>
<evidence type="ECO:0000256" key="3">
    <source>
        <dbReference type="ARBA" id="ARBA00023002"/>
    </source>
</evidence>
<evidence type="ECO:0008006" key="9">
    <source>
        <dbReference type="Google" id="ProtNLM"/>
    </source>
</evidence>
<dbReference type="InterPro" id="IPR036396">
    <property type="entry name" value="Cyt_P450_sf"/>
</dbReference>
<keyword evidence="4" id="KW-0408">Iron</keyword>
<evidence type="ECO:0000256" key="6">
    <source>
        <dbReference type="SAM" id="Phobius"/>
    </source>
</evidence>
<dbReference type="EMBL" id="JBJUIK010000011">
    <property type="protein sequence ID" value="KAL3514412.1"/>
    <property type="molecule type" value="Genomic_DNA"/>
</dbReference>
<reference evidence="7 8" key="1">
    <citation type="submission" date="2024-11" db="EMBL/GenBank/DDBJ databases">
        <title>A near-complete genome assembly of Cinchona calisaya.</title>
        <authorList>
            <person name="Lian D.C."/>
            <person name="Zhao X.W."/>
            <person name="Wei L."/>
        </authorList>
    </citation>
    <scope>NUCLEOTIDE SEQUENCE [LARGE SCALE GENOMIC DNA]</scope>
    <source>
        <tissue evidence="7">Nenye</tissue>
    </source>
</reference>
<proteinExistence type="predicted"/>
<dbReference type="Pfam" id="PF00067">
    <property type="entry name" value="p450"/>
    <property type="match status" value="1"/>
</dbReference>
<evidence type="ECO:0000313" key="7">
    <source>
        <dbReference type="EMBL" id="KAL3514412.1"/>
    </source>
</evidence>
<evidence type="ECO:0000256" key="1">
    <source>
        <dbReference type="ARBA" id="ARBA00022617"/>
    </source>
</evidence>
<dbReference type="PANTHER" id="PTHR47947">
    <property type="entry name" value="CYTOCHROME P450 82C3-RELATED"/>
    <property type="match status" value="1"/>
</dbReference>
<dbReference type="SUPFAM" id="SSF48264">
    <property type="entry name" value="Cytochrome P450"/>
    <property type="match status" value="1"/>
</dbReference>
<accession>A0ABD2Z8H5</accession>
<dbReference type="Gene3D" id="1.10.630.10">
    <property type="entry name" value="Cytochrome P450"/>
    <property type="match status" value="1"/>
</dbReference>
<feature type="transmembrane region" description="Helical" evidence="6">
    <location>
        <begin position="6"/>
        <end position="22"/>
    </location>
</feature>
<keyword evidence="1" id="KW-0349">Heme</keyword>
<keyword evidence="5" id="KW-0503">Monooxygenase</keyword>
<dbReference type="InterPro" id="IPR001128">
    <property type="entry name" value="Cyt_P450"/>
</dbReference>
<protein>
    <recommendedName>
        <fullName evidence="9">Cytochrome P450</fullName>
    </recommendedName>
</protein>
<sequence>MEMNLYVNLVFFLAIPFILFISNKLRKPKNLPPGPQALPITGHLHLLKRPVHRTLHELSQKYGPVMFLQFGVRKVIEASSPKAVEECFTKNDIIFANLPEMVAGKLLNYNSSTIGLSSYGDHWKNLRRITSLEVLSQSRLAEFTNIRQEEVHLLLKELYEESNDFQPIKFVLRSKFLYLTLNITMRMIAGKRYYGKDVTNEEARQFQEVIRDMVEFHGTANLEYYLPIFQWIDIKGLKKSMVTVMKKMDRLLQNLINEHQKIRSGSAPLSDASNRKKESKRALIDVLISLQDTEPEFVTNQIIKSIIMSLLGGGTETAITTLEWPMSLLLNHPEEMKKASAEIDACVGQDRLLDENDHPKLNYLNNVITETLRLYPPVPLLLPHYSKEDCTFCGYEVPKDTMLF</sequence>
<dbReference type="InterPro" id="IPR002401">
    <property type="entry name" value="Cyt_P450_E_grp-I"/>
</dbReference>
<keyword evidence="6" id="KW-0812">Transmembrane</keyword>
<dbReference type="AlphaFoldDB" id="A0ABD2Z8H5"/>
<evidence type="ECO:0000256" key="5">
    <source>
        <dbReference type="ARBA" id="ARBA00023033"/>
    </source>
</evidence>
<dbReference type="Proteomes" id="UP001630127">
    <property type="component" value="Unassembled WGS sequence"/>
</dbReference>
<keyword evidence="8" id="KW-1185">Reference proteome</keyword>
<keyword evidence="6" id="KW-1133">Transmembrane helix</keyword>
<keyword evidence="6" id="KW-0472">Membrane</keyword>
<evidence type="ECO:0000256" key="2">
    <source>
        <dbReference type="ARBA" id="ARBA00022723"/>
    </source>
</evidence>
<gene>
    <name evidence="7" type="ORF">ACH5RR_027129</name>
</gene>
<evidence type="ECO:0000256" key="4">
    <source>
        <dbReference type="ARBA" id="ARBA00023004"/>
    </source>
</evidence>
<comment type="caution">
    <text evidence="7">The sequence shown here is derived from an EMBL/GenBank/DDBJ whole genome shotgun (WGS) entry which is preliminary data.</text>
</comment>
<organism evidence="7 8">
    <name type="scientific">Cinchona calisaya</name>
    <dbReference type="NCBI Taxonomy" id="153742"/>
    <lineage>
        <taxon>Eukaryota</taxon>
        <taxon>Viridiplantae</taxon>
        <taxon>Streptophyta</taxon>
        <taxon>Embryophyta</taxon>
        <taxon>Tracheophyta</taxon>
        <taxon>Spermatophyta</taxon>
        <taxon>Magnoliopsida</taxon>
        <taxon>eudicotyledons</taxon>
        <taxon>Gunneridae</taxon>
        <taxon>Pentapetalae</taxon>
        <taxon>asterids</taxon>
        <taxon>lamiids</taxon>
        <taxon>Gentianales</taxon>
        <taxon>Rubiaceae</taxon>
        <taxon>Cinchonoideae</taxon>
        <taxon>Cinchoneae</taxon>
        <taxon>Cinchona</taxon>
    </lineage>
</organism>
<dbReference type="PANTHER" id="PTHR47947:SF20">
    <property type="entry name" value="CYTOCHROME P450 FAMILY PROTEIN"/>
    <property type="match status" value="1"/>
</dbReference>
<evidence type="ECO:0000313" key="8">
    <source>
        <dbReference type="Proteomes" id="UP001630127"/>
    </source>
</evidence>